<dbReference type="Proteomes" id="UP000256405">
    <property type="component" value="Unassembled WGS sequence"/>
</dbReference>
<evidence type="ECO:0000313" key="2">
    <source>
        <dbReference type="Proteomes" id="UP000256405"/>
    </source>
</evidence>
<evidence type="ECO:0000313" key="1">
    <source>
        <dbReference type="EMBL" id="REG79611.1"/>
    </source>
</evidence>
<sequence length="68" mass="8169">MIRYDTFLIQLYYQIHSCQGLTFIIGIAQYNYIRRLEKSKSMAFLDLVFDMLPPYPKLNQKKAFEPDE</sequence>
<dbReference type="AlphaFoldDB" id="A0A3E0DCJ1"/>
<keyword evidence="2" id="KW-1185">Reference proteome</keyword>
<protein>
    <submittedName>
        <fullName evidence="1">Uncharacterized protein</fullName>
    </submittedName>
</protein>
<reference evidence="1 2" key="1">
    <citation type="submission" date="2018-08" db="EMBL/GenBank/DDBJ databases">
        <title>Genomic Encyclopedia of Archaeal and Bacterial Type Strains, Phase II (KMG-II): from individual species to whole genera.</title>
        <authorList>
            <person name="Goeker M."/>
        </authorList>
    </citation>
    <scope>NUCLEOTIDE SEQUENCE [LARGE SCALE GENOMIC DNA]</scope>
    <source>
        <strain evidence="1 2">DSM 15986</strain>
    </source>
</reference>
<dbReference type="EMBL" id="QUNF01000030">
    <property type="protein sequence ID" value="REG79611.1"/>
    <property type="molecule type" value="Genomic_DNA"/>
</dbReference>
<gene>
    <name evidence="1" type="ORF">C8N25_13048</name>
</gene>
<proteinExistence type="predicted"/>
<comment type="caution">
    <text evidence="1">The sequence shown here is derived from an EMBL/GenBank/DDBJ whole genome shotgun (WGS) entry which is preliminary data.</text>
</comment>
<accession>A0A3E0DCJ1</accession>
<organism evidence="1 2">
    <name type="scientific">Algoriphagus antarcticus</name>
    <dbReference type="NCBI Taxonomy" id="238540"/>
    <lineage>
        <taxon>Bacteria</taxon>
        <taxon>Pseudomonadati</taxon>
        <taxon>Bacteroidota</taxon>
        <taxon>Cytophagia</taxon>
        <taxon>Cytophagales</taxon>
        <taxon>Cyclobacteriaceae</taxon>
        <taxon>Algoriphagus</taxon>
    </lineage>
</organism>
<name>A0A3E0DCJ1_9BACT</name>